<comment type="subunit">
    <text evidence="12">Heterodimer of a large membrane-associated beta subunit and a small pyruvoyl-containing alpha subunit.</text>
</comment>
<dbReference type="InterPro" id="IPR033178">
    <property type="entry name" value="PSD_type1_pro"/>
</dbReference>
<keyword evidence="8 12" id="KW-0594">Phospholipid biosynthesis</keyword>
<evidence type="ECO:0000256" key="11">
    <source>
        <dbReference type="ARBA" id="ARBA00023317"/>
    </source>
</evidence>
<keyword evidence="11 12" id="KW-0670">Pyruvate</keyword>
<dbReference type="PANTHER" id="PTHR10067:SF6">
    <property type="entry name" value="PHOSPHATIDYLSERINE DECARBOXYLASE PROENZYME, MITOCHONDRIAL"/>
    <property type="match status" value="1"/>
</dbReference>
<dbReference type="STRING" id="1117647.M5M_14820"/>
<gene>
    <name evidence="12" type="primary">psd</name>
    <name evidence="13" type="ordered locus">M5M_14820</name>
</gene>
<dbReference type="KEGG" id="saga:M5M_14820"/>
<keyword evidence="7 12" id="KW-0865">Zymogen</keyword>
<feature type="active site" description="Charge relay system; for autoendoproteolytic cleavage activity" evidence="12">
    <location>
        <position position="250"/>
    </location>
</feature>
<dbReference type="EC" id="4.1.1.65" evidence="12"/>
<protein>
    <recommendedName>
        <fullName evidence="12">Phosphatidylserine decarboxylase proenzyme</fullName>
        <ecNumber evidence="12">4.1.1.65</ecNumber>
    </recommendedName>
    <component>
        <recommendedName>
            <fullName evidence="12">Phosphatidylserine decarboxylase alpha chain</fullName>
        </recommendedName>
    </component>
    <component>
        <recommendedName>
            <fullName evidence="12">Phosphatidylserine decarboxylase beta chain</fullName>
        </recommendedName>
    </component>
</protein>
<dbReference type="InterPro" id="IPR003817">
    <property type="entry name" value="PS_Dcarbxylase"/>
</dbReference>
<dbReference type="GO" id="GO:0005886">
    <property type="term" value="C:plasma membrane"/>
    <property type="evidence" value="ECO:0007669"/>
    <property type="project" value="UniProtKB-SubCell"/>
</dbReference>
<name>K4KPP1_SIMAS</name>
<keyword evidence="10 12" id="KW-1208">Phospholipid metabolism</keyword>
<keyword evidence="6 12" id="KW-0472">Membrane</keyword>
<dbReference type="eggNOG" id="COG0688">
    <property type="taxonomic scope" value="Bacteria"/>
</dbReference>
<dbReference type="NCBIfam" id="TIGR00163">
    <property type="entry name" value="PS_decarb"/>
    <property type="match status" value="1"/>
</dbReference>
<dbReference type="Pfam" id="PF02666">
    <property type="entry name" value="PS_Dcarbxylase"/>
    <property type="match status" value="1"/>
</dbReference>
<dbReference type="InterPro" id="IPR033177">
    <property type="entry name" value="PSD-B"/>
</dbReference>
<keyword evidence="14" id="KW-1185">Reference proteome</keyword>
<feature type="active site" description="Charge relay system; for autoendoproteolytic cleavage activity" evidence="12">
    <location>
        <position position="90"/>
    </location>
</feature>
<feature type="site" description="Cleavage (non-hydrolytic); by autocatalysis" evidence="12">
    <location>
        <begin position="249"/>
        <end position="250"/>
    </location>
</feature>
<comment type="pathway">
    <text evidence="1">Lipid metabolism.</text>
</comment>
<reference evidence="13 14" key="1">
    <citation type="journal article" date="2013" name="Genome Announc.">
        <title>Complete genome sequence of Simiduia agarivorans SA1(T), a marine bacterium able to degrade a variety of polysaccharides.</title>
        <authorList>
            <person name="Lin S.Y."/>
            <person name="Shieh W.Y."/>
            <person name="Chen J.S."/>
            <person name="Tang S.L."/>
        </authorList>
    </citation>
    <scope>NUCLEOTIDE SEQUENCE [LARGE SCALE GENOMIC DNA]</scope>
    <source>
        <strain evidence="14">DSM 21679 / JCM 13881 / BCRC 17597 / SA1</strain>
    </source>
</reference>
<keyword evidence="9 12" id="KW-0456">Lyase</keyword>
<comment type="cofactor">
    <cofactor evidence="12">
        <name>pyruvate</name>
        <dbReference type="ChEBI" id="CHEBI:15361"/>
    </cofactor>
    <text evidence="12">Binds 1 pyruvoyl group covalently per subunit.</text>
</comment>
<evidence type="ECO:0000256" key="10">
    <source>
        <dbReference type="ARBA" id="ARBA00023264"/>
    </source>
</evidence>
<comment type="function">
    <text evidence="12">Catalyzes the formation of phosphatidylethanolamine (PtdEtn) from phosphatidylserine (PtdSer).</text>
</comment>
<dbReference type="GO" id="GO:0006646">
    <property type="term" value="P:phosphatidylethanolamine biosynthetic process"/>
    <property type="evidence" value="ECO:0007669"/>
    <property type="project" value="UniProtKB-UniRule"/>
</dbReference>
<dbReference type="UniPathway" id="UPA00558">
    <property type="reaction ID" value="UER00616"/>
</dbReference>
<feature type="active site" description="Schiff-base intermediate with substrate; via pyruvic acid; for decarboxylase activity" evidence="12">
    <location>
        <position position="250"/>
    </location>
</feature>
<proteinExistence type="inferred from homology"/>
<accession>K4KPP1</accession>
<dbReference type="OrthoDB" id="9802030at2"/>
<dbReference type="EMBL" id="CP003746">
    <property type="protein sequence ID" value="AFV00099.1"/>
    <property type="molecule type" value="Genomic_DNA"/>
</dbReference>
<evidence type="ECO:0000256" key="5">
    <source>
        <dbReference type="ARBA" id="ARBA00023098"/>
    </source>
</evidence>
<evidence type="ECO:0000256" key="7">
    <source>
        <dbReference type="ARBA" id="ARBA00023145"/>
    </source>
</evidence>
<comment type="PTM">
    <text evidence="12">Is synthesized initially as an inactive proenzyme. Formation of the active enzyme involves a self-maturation process in which the active site pyruvoyl group is generated from an internal serine residue via an autocatalytic post-translational modification. Two non-identical subunits are generated from the proenzyme in this reaction, and the pyruvate is formed at the N-terminus of the alpha chain, which is derived from the carboxyl end of the proenzyme. The autoendoproteolytic cleavage occurs by a canonical serine protease mechanism, in which the side chain hydroxyl group of the serine supplies its oxygen atom to form the C-terminus of the beta chain, while the remainder of the serine residue undergoes an oxidative deamination to produce ammonia and the pyruvoyl prosthetic group on the alpha chain. During this reaction, the Ser that is part of the protease active site of the proenzyme becomes the pyruvoyl prosthetic group, which constitutes an essential element of the active site of the mature decarboxylase.</text>
</comment>
<keyword evidence="4 12" id="KW-0210">Decarboxylase</keyword>
<dbReference type="AlphaFoldDB" id="K4KPP1"/>
<keyword evidence="5 12" id="KW-0443">Lipid metabolism</keyword>
<evidence type="ECO:0000256" key="12">
    <source>
        <dbReference type="HAMAP-Rule" id="MF_00662"/>
    </source>
</evidence>
<feature type="chain" id="PRO_5023497644" description="Phosphatidylserine decarboxylase beta chain" evidence="12">
    <location>
        <begin position="1"/>
        <end position="249"/>
    </location>
</feature>
<comment type="pathway">
    <text evidence="12">Phospholipid metabolism; phosphatidylethanolamine biosynthesis; phosphatidylethanolamine from CDP-diacylglycerol: step 2/2.</text>
</comment>
<dbReference type="GO" id="GO:0004609">
    <property type="term" value="F:phosphatidylserine decarboxylase activity"/>
    <property type="evidence" value="ECO:0007669"/>
    <property type="project" value="UniProtKB-UniRule"/>
</dbReference>
<organism evidence="13 14">
    <name type="scientific">Simiduia agarivorans (strain DSM 21679 / JCM 13881 / BCRC 17597 / SA1)</name>
    <dbReference type="NCBI Taxonomy" id="1117647"/>
    <lineage>
        <taxon>Bacteria</taxon>
        <taxon>Pseudomonadati</taxon>
        <taxon>Pseudomonadota</taxon>
        <taxon>Gammaproteobacteria</taxon>
        <taxon>Cellvibrionales</taxon>
        <taxon>Cellvibrionaceae</taxon>
        <taxon>Simiduia</taxon>
    </lineage>
</organism>
<keyword evidence="2 12" id="KW-1003">Cell membrane</keyword>
<evidence type="ECO:0000256" key="4">
    <source>
        <dbReference type="ARBA" id="ARBA00022793"/>
    </source>
</evidence>
<evidence type="ECO:0000256" key="9">
    <source>
        <dbReference type="ARBA" id="ARBA00023239"/>
    </source>
</evidence>
<dbReference type="HOGENOM" id="CLU_029061_4_1_6"/>
<comment type="catalytic activity">
    <reaction evidence="12">
        <text>a 1,2-diacyl-sn-glycero-3-phospho-L-serine + H(+) = a 1,2-diacyl-sn-glycero-3-phosphoethanolamine + CO2</text>
        <dbReference type="Rhea" id="RHEA:20828"/>
        <dbReference type="ChEBI" id="CHEBI:15378"/>
        <dbReference type="ChEBI" id="CHEBI:16526"/>
        <dbReference type="ChEBI" id="CHEBI:57262"/>
        <dbReference type="ChEBI" id="CHEBI:64612"/>
        <dbReference type="EC" id="4.1.1.65"/>
    </reaction>
</comment>
<sequence>MNPKFFALLQYLIPQHALSRAAGWLAETSISWIKDPFTRWFANRYQVNMDEALEQDPCAYKSFNAFFTRALKPGMRPIDDSPNSIVCPADGAISQLGNIEMGRVFQAKGQDYSLTELLGGNADHATPFQGGKFATVYLSPKDYHRVHMPLAGKLTRMVHVPGDLFSVNEATADNVPRLFARNERVVCFFETDAGPMALVLVGAMIVASIETVWAGQVTPYKRQIVSTDYLDQKPVFLDKGDEMGRFKLGSTAIVVFGKDVIEWDAQYAAGTPTVMGEKIGTLVKSA</sequence>
<feature type="modified residue" description="Pyruvic acid (Ser); by autocatalysis" evidence="12">
    <location>
        <position position="250"/>
    </location>
</feature>
<dbReference type="PANTHER" id="PTHR10067">
    <property type="entry name" value="PHOSPHATIDYLSERINE DECARBOXYLASE"/>
    <property type="match status" value="1"/>
</dbReference>
<evidence type="ECO:0000256" key="3">
    <source>
        <dbReference type="ARBA" id="ARBA00022516"/>
    </source>
</evidence>
<dbReference type="RefSeq" id="WP_015048251.1">
    <property type="nucleotide sequence ID" value="NC_018868.3"/>
</dbReference>
<feature type="active site" description="Charge relay system; for autoendoproteolytic cleavage activity" evidence="12">
    <location>
        <position position="147"/>
    </location>
</feature>
<comment type="similarity">
    <text evidence="12">Belongs to the phosphatidylserine decarboxylase family. PSD-B subfamily. Prokaryotic type I sub-subfamily.</text>
</comment>
<comment type="subcellular location">
    <subcellularLocation>
        <location evidence="12">Cell membrane</location>
        <topology evidence="12">Peripheral membrane protein</topology>
    </subcellularLocation>
</comment>
<evidence type="ECO:0000313" key="13">
    <source>
        <dbReference type="EMBL" id="AFV00099.1"/>
    </source>
</evidence>
<keyword evidence="3 12" id="KW-0444">Lipid biosynthesis</keyword>
<dbReference type="Proteomes" id="UP000000466">
    <property type="component" value="Chromosome"/>
</dbReference>
<feature type="chain" id="PRO_5023497643" description="Phosphatidylserine decarboxylase alpha chain" evidence="12">
    <location>
        <begin position="250"/>
        <end position="286"/>
    </location>
</feature>
<evidence type="ECO:0000256" key="2">
    <source>
        <dbReference type="ARBA" id="ARBA00022475"/>
    </source>
</evidence>
<evidence type="ECO:0000256" key="1">
    <source>
        <dbReference type="ARBA" id="ARBA00005189"/>
    </source>
</evidence>
<evidence type="ECO:0000256" key="6">
    <source>
        <dbReference type="ARBA" id="ARBA00023136"/>
    </source>
</evidence>
<dbReference type="HAMAP" id="MF_00662">
    <property type="entry name" value="PS_decarb_PSD_B_type1"/>
    <property type="match status" value="1"/>
</dbReference>
<evidence type="ECO:0000313" key="14">
    <source>
        <dbReference type="Proteomes" id="UP000000466"/>
    </source>
</evidence>
<evidence type="ECO:0000256" key="8">
    <source>
        <dbReference type="ARBA" id="ARBA00023209"/>
    </source>
</evidence>